<sequence length="174" mass="19826">MYYHFHTPICAYIPFARATTEQRRHVVAIAYNDDFLGLLRRLLSSLQVIFLVVPPIIPLVTNASSSHDAWKILAGTYASPSRGHIKQLQHRLKQFTKTPNQSITEYMQNIKIVVDELAILGKNMDQEDVNDVILNGLDQVSYKPIIDAIHGRDNPISFNELHEKLINHELSLAQ</sequence>
<evidence type="ECO:0000313" key="2">
    <source>
        <dbReference type="Proteomes" id="UP000326396"/>
    </source>
</evidence>
<dbReference type="PANTHER" id="PTHR47481:SF22">
    <property type="entry name" value="RETROTRANSPOSON GAG DOMAIN-CONTAINING PROTEIN"/>
    <property type="match status" value="1"/>
</dbReference>
<reference evidence="1 2" key="1">
    <citation type="submission" date="2019-05" db="EMBL/GenBank/DDBJ databases">
        <title>Mikania micrantha, genome provides insights into the molecular mechanism of rapid growth.</title>
        <authorList>
            <person name="Liu B."/>
        </authorList>
    </citation>
    <scope>NUCLEOTIDE SEQUENCE [LARGE SCALE GENOMIC DNA]</scope>
    <source>
        <strain evidence="1">NLD-2019</strain>
        <tissue evidence="1">Leaf</tissue>
    </source>
</reference>
<organism evidence="1 2">
    <name type="scientific">Mikania micrantha</name>
    <name type="common">bitter vine</name>
    <dbReference type="NCBI Taxonomy" id="192012"/>
    <lineage>
        <taxon>Eukaryota</taxon>
        <taxon>Viridiplantae</taxon>
        <taxon>Streptophyta</taxon>
        <taxon>Embryophyta</taxon>
        <taxon>Tracheophyta</taxon>
        <taxon>Spermatophyta</taxon>
        <taxon>Magnoliopsida</taxon>
        <taxon>eudicotyledons</taxon>
        <taxon>Gunneridae</taxon>
        <taxon>Pentapetalae</taxon>
        <taxon>asterids</taxon>
        <taxon>campanulids</taxon>
        <taxon>Asterales</taxon>
        <taxon>Asteraceae</taxon>
        <taxon>Asteroideae</taxon>
        <taxon>Heliantheae alliance</taxon>
        <taxon>Eupatorieae</taxon>
        <taxon>Mikania</taxon>
    </lineage>
</organism>
<dbReference type="EMBL" id="SZYD01000005">
    <property type="protein sequence ID" value="KAD6119781.1"/>
    <property type="molecule type" value="Genomic_DNA"/>
</dbReference>
<proteinExistence type="predicted"/>
<dbReference type="Proteomes" id="UP000326396">
    <property type="component" value="Linkage Group LG13"/>
</dbReference>
<accession>A0A5N6PCA2</accession>
<dbReference type="AlphaFoldDB" id="A0A5N6PCA2"/>
<dbReference type="OrthoDB" id="1285872at2759"/>
<evidence type="ECO:0008006" key="3">
    <source>
        <dbReference type="Google" id="ProtNLM"/>
    </source>
</evidence>
<gene>
    <name evidence="1" type="ORF">E3N88_11052</name>
</gene>
<comment type="caution">
    <text evidence="1">The sequence shown here is derived from an EMBL/GenBank/DDBJ whole genome shotgun (WGS) entry which is preliminary data.</text>
</comment>
<dbReference type="PANTHER" id="PTHR47481">
    <property type="match status" value="1"/>
</dbReference>
<evidence type="ECO:0000313" key="1">
    <source>
        <dbReference type="EMBL" id="KAD6119781.1"/>
    </source>
</evidence>
<protein>
    <recommendedName>
        <fullName evidence="3">Retrotransposon gag domain-containing protein</fullName>
    </recommendedName>
</protein>
<name>A0A5N6PCA2_9ASTR</name>
<keyword evidence="2" id="KW-1185">Reference proteome</keyword>
<dbReference type="Pfam" id="PF14223">
    <property type="entry name" value="Retrotran_gag_2"/>
    <property type="match status" value="1"/>
</dbReference>